<comment type="subcellular location">
    <subcellularLocation>
        <location evidence="9">Cytoplasm</location>
    </subcellularLocation>
</comment>
<dbReference type="InterPro" id="IPR014048">
    <property type="entry name" value="MethylDNA_cys_MeTrfase_DNA-bd"/>
</dbReference>
<organism evidence="12 13">
    <name type="scientific">Brevibacillus centrosporus</name>
    <dbReference type="NCBI Taxonomy" id="54910"/>
    <lineage>
        <taxon>Bacteria</taxon>
        <taxon>Bacillati</taxon>
        <taxon>Bacillota</taxon>
        <taxon>Bacilli</taxon>
        <taxon>Bacillales</taxon>
        <taxon>Paenibacillaceae</taxon>
        <taxon>Brevibacillus</taxon>
    </lineage>
</organism>
<protein>
    <recommendedName>
        <fullName evidence="9">Methylated-DNA--protein-cysteine methyltransferase</fullName>
        <ecNumber evidence="9">2.1.1.63</ecNumber>
    </recommendedName>
    <alternativeName>
        <fullName evidence="9">6-O-methylguanine-DNA methyltransferase</fullName>
        <shortName evidence="9">MGMT</shortName>
    </alternativeName>
    <alternativeName>
        <fullName evidence="9">O-6-methylguanine-DNA-alkyltransferase</fullName>
    </alternativeName>
</protein>
<comment type="miscellaneous">
    <text evidence="9">This enzyme catalyzes only one turnover and therefore is not strictly catalytic. According to one definition, an enzyme is a biocatalyst that acts repeatedly and over many reaction cycles.</text>
</comment>
<evidence type="ECO:0000259" key="11">
    <source>
        <dbReference type="Pfam" id="PF02870"/>
    </source>
</evidence>
<comment type="similarity">
    <text evidence="2 9">Belongs to the MGMT family.</text>
</comment>
<dbReference type="Pfam" id="PF02870">
    <property type="entry name" value="Methyltransf_1N"/>
    <property type="match status" value="1"/>
</dbReference>
<sequence>MANGLGYTIMDSPIGPLLLASTEEGLCHIQFEVEQDGIAQLTRWCKKTFLGVTPVRDDERNAAAKKQLEEYFAGERKVFDLPIVLYGTPFQKSVWNALADIPYGETKSYKDIALAIGAAKAVRAIGGANNRNPIPIIIPCHRVIGSNGALVGYGGGLPIKEHLLALEGVPLHIQTTLDQAIRF</sequence>
<dbReference type="SUPFAM" id="SSF53155">
    <property type="entry name" value="Methylated DNA-protein cysteine methyltransferase domain"/>
    <property type="match status" value="1"/>
</dbReference>
<evidence type="ECO:0000256" key="7">
    <source>
        <dbReference type="ARBA" id="ARBA00023204"/>
    </source>
</evidence>
<comment type="catalytic activity">
    <reaction evidence="1 9">
        <text>a 4-O-methyl-thymidine in DNA + L-cysteinyl-[protein] = a thymidine in DNA + S-methyl-L-cysteinyl-[protein]</text>
        <dbReference type="Rhea" id="RHEA:53428"/>
        <dbReference type="Rhea" id="RHEA-COMP:10131"/>
        <dbReference type="Rhea" id="RHEA-COMP:10132"/>
        <dbReference type="Rhea" id="RHEA-COMP:13555"/>
        <dbReference type="Rhea" id="RHEA-COMP:13556"/>
        <dbReference type="ChEBI" id="CHEBI:29950"/>
        <dbReference type="ChEBI" id="CHEBI:82612"/>
        <dbReference type="ChEBI" id="CHEBI:137386"/>
        <dbReference type="ChEBI" id="CHEBI:137387"/>
        <dbReference type="EC" id="2.1.1.63"/>
    </reaction>
</comment>
<evidence type="ECO:0000256" key="5">
    <source>
        <dbReference type="ARBA" id="ARBA00022679"/>
    </source>
</evidence>
<dbReference type="Proteomes" id="UP000198915">
    <property type="component" value="Unassembled WGS sequence"/>
</dbReference>
<dbReference type="InterPro" id="IPR023546">
    <property type="entry name" value="MGMT"/>
</dbReference>
<reference evidence="13" key="1">
    <citation type="submission" date="2016-10" db="EMBL/GenBank/DDBJ databases">
        <authorList>
            <person name="Varghese N."/>
            <person name="Submissions S."/>
        </authorList>
    </citation>
    <scope>NUCLEOTIDE SEQUENCE [LARGE SCALE GENOMIC DNA]</scope>
    <source>
        <strain evidence="13">OK042</strain>
    </source>
</reference>
<evidence type="ECO:0000256" key="1">
    <source>
        <dbReference type="ARBA" id="ARBA00001286"/>
    </source>
</evidence>
<dbReference type="PROSITE" id="PS00374">
    <property type="entry name" value="MGMT"/>
    <property type="match status" value="1"/>
</dbReference>
<dbReference type="EMBL" id="FORT01000001">
    <property type="protein sequence ID" value="SFI97402.1"/>
    <property type="molecule type" value="Genomic_DNA"/>
</dbReference>
<accession>A0A1I3MKE8</accession>
<dbReference type="EC" id="2.1.1.63" evidence="9"/>
<evidence type="ECO:0000313" key="13">
    <source>
        <dbReference type="Proteomes" id="UP000198915"/>
    </source>
</evidence>
<evidence type="ECO:0000259" key="10">
    <source>
        <dbReference type="Pfam" id="PF01035"/>
    </source>
</evidence>
<evidence type="ECO:0000256" key="3">
    <source>
        <dbReference type="ARBA" id="ARBA00022490"/>
    </source>
</evidence>
<feature type="domain" description="Methylated-DNA-[protein]-cysteine S-methyltransferase DNA binding" evidence="10">
    <location>
        <begin position="89"/>
        <end position="169"/>
    </location>
</feature>
<evidence type="ECO:0000256" key="8">
    <source>
        <dbReference type="ARBA" id="ARBA00049348"/>
    </source>
</evidence>
<keyword evidence="4 9" id="KW-0489">Methyltransferase</keyword>
<dbReference type="InterPro" id="IPR036217">
    <property type="entry name" value="MethylDNA_cys_MeTrfase_DNAb"/>
</dbReference>
<dbReference type="InterPro" id="IPR036631">
    <property type="entry name" value="MGMT_N_sf"/>
</dbReference>
<dbReference type="HAMAP" id="MF_00772">
    <property type="entry name" value="OGT"/>
    <property type="match status" value="1"/>
</dbReference>
<dbReference type="Gene3D" id="1.10.10.10">
    <property type="entry name" value="Winged helix-like DNA-binding domain superfamily/Winged helix DNA-binding domain"/>
    <property type="match status" value="1"/>
</dbReference>
<keyword evidence="3 9" id="KW-0963">Cytoplasm</keyword>
<dbReference type="RefSeq" id="WP_092266498.1">
    <property type="nucleotide sequence ID" value="NZ_BJOE01000053.1"/>
</dbReference>
<dbReference type="Pfam" id="PF01035">
    <property type="entry name" value="DNA_binding_1"/>
    <property type="match status" value="1"/>
</dbReference>
<dbReference type="GO" id="GO:0005737">
    <property type="term" value="C:cytoplasm"/>
    <property type="evidence" value="ECO:0007669"/>
    <property type="project" value="UniProtKB-SubCell"/>
</dbReference>
<dbReference type="GO" id="GO:0003908">
    <property type="term" value="F:methylated-DNA-[protein]-cysteine S-methyltransferase activity"/>
    <property type="evidence" value="ECO:0007669"/>
    <property type="project" value="UniProtKB-UniRule"/>
</dbReference>
<keyword evidence="13" id="KW-1185">Reference proteome</keyword>
<keyword evidence="6 9" id="KW-0227">DNA damage</keyword>
<dbReference type="SUPFAM" id="SSF46767">
    <property type="entry name" value="Methylated DNA-protein cysteine methyltransferase, C-terminal domain"/>
    <property type="match status" value="1"/>
</dbReference>
<evidence type="ECO:0000313" key="12">
    <source>
        <dbReference type="EMBL" id="SFI97402.1"/>
    </source>
</evidence>
<comment type="catalytic activity">
    <reaction evidence="8 9">
        <text>a 6-O-methyl-2'-deoxyguanosine in DNA + L-cysteinyl-[protein] = S-methyl-L-cysteinyl-[protein] + a 2'-deoxyguanosine in DNA</text>
        <dbReference type="Rhea" id="RHEA:24000"/>
        <dbReference type="Rhea" id="RHEA-COMP:10131"/>
        <dbReference type="Rhea" id="RHEA-COMP:10132"/>
        <dbReference type="Rhea" id="RHEA-COMP:11367"/>
        <dbReference type="Rhea" id="RHEA-COMP:11368"/>
        <dbReference type="ChEBI" id="CHEBI:29950"/>
        <dbReference type="ChEBI" id="CHEBI:82612"/>
        <dbReference type="ChEBI" id="CHEBI:85445"/>
        <dbReference type="ChEBI" id="CHEBI:85448"/>
        <dbReference type="EC" id="2.1.1.63"/>
    </reaction>
</comment>
<evidence type="ECO:0000256" key="9">
    <source>
        <dbReference type="HAMAP-Rule" id="MF_00772"/>
    </source>
</evidence>
<dbReference type="InterPro" id="IPR036388">
    <property type="entry name" value="WH-like_DNA-bd_sf"/>
</dbReference>
<dbReference type="CDD" id="cd06445">
    <property type="entry name" value="ATase"/>
    <property type="match status" value="1"/>
</dbReference>
<gene>
    <name evidence="12" type="ORF">SAMN05518846_101649</name>
</gene>
<feature type="domain" description="Methylguanine DNA methyltransferase ribonuclease-like" evidence="11">
    <location>
        <begin position="7"/>
        <end position="83"/>
    </location>
</feature>
<dbReference type="FunFam" id="1.10.10.10:FF:000214">
    <property type="entry name" value="Methylated-DNA--protein-cysteine methyltransferase"/>
    <property type="match status" value="1"/>
</dbReference>
<dbReference type="InterPro" id="IPR008332">
    <property type="entry name" value="MethylG_MeTrfase_N"/>
</dbReference>
<dbReference type="PANTHER" id="PTHR10815:SF5">
    <property type="entry name" value="METHYLATED-DNA--PROTEIN-CYSTEINE METHYLTRANSFERASE"/>
    <property type="match status" value="1"/>
</dbReference>
<evidence type="ECO:0000256" key="6">
    <source>
        <dbReference type="ARBA" id="ARBA00022763"/>
    </source>
</evidence>
<evidence type="ECO:0000256" key="2">
    <source>
        <dbReference type="ARBA" id="ARBA00008711"/>
    </source>
</evidence>
<comment type="function">
    <text evidence="9">Involved in the cellular defense against the biological effects of O6-methylguanine (O6-MeG) and O4-methylthymine (O4-MeT) in DNA. Repairs the methylated nucleobase in DNA by stoichiometrically transferring the methyl group to a cysteine residue in the enzyme. This is a suicide reaction: the enzyme is irreversibly inactivated.</text>
</comment>
<dbReference type="Gene3D" id="3.30.160.70">
    <property type="entry name" value="Methylated DNA-protein cysteine methyltransferase domain"/>
    <property type="match status" value="1"/>
</dbReference>
<dbReference type="InterPro" id="IPR001497">
    <property type="entry name" value="MethylDNA_cys_MeTrfase_AS"/>
</dbReference>
<keyword evidence="5 9" id="KW-0808">Transferase</keyword>
<feature type="active site" description="Nucleophile; methyl group acceptor" evidence="9">
    <location>
        <position position="140"/>
    </location>
</feature>
<evidence type="ECO:0000256" key="4">
    <source>
        <dbReference type="ARBA" id="ARBA00022603"/>
    </source>
</evidence>
<dbReference type="PANTHER" id="PTHR10815">
    <property type="entry name" value="METHYLATED-DNA--PROTEIN-CYSTEINE METHYLTRANSFERASE"/>
    <property type="match status" value="1"/>
</dbReference>
<name>A0A1I3MKE8_9BACL</name>
<dbReference type="GO" id="GO:0006307">
    <property type="term" value="P:DNA alkylation repair"/>
    <property type="evidence" value="ECO:0007669"/>
    <property type="project" value="UniProtKB-UniRule"/>
</dbReference>
<dbReference type="AlphaFoldDB" id="A0A1I3MKE8"/>
<dbReference type="GO" id="GO:0032259">
    <property type="term" value="P:methylation"/>
    <property type="evidence" value="ECO:0007669"/>
    <property type="project" value="UniProtKB-KW"/>
</dbReference>
<dbReference type="NCBIfam" id="TIGR00589">
    <property type="entry name" value="ogt"/>
    <property type="match status" value="1"/>
</dbReference>
<dbReference type="STRING" id="1884381.SAMN05518846_101649"/>
<proteinExistence type="inferred from homology"/>
<keyword evidence="7 9" id="KW-0234">DNA repair</keyword>